<dbReference type="AlphaFoldDB" id="A0A074JYI5"/>
<organism evidence="1 2">
    <name type="scientific">Thioclava indica</name>
    <dbReference type="NCBI Taxonomy" id="1353528"/>
    <lineage>
        <taxon>Bacteria</taxon>
        <taxon>Pseudomonadati</taxon>
        <taxon>Pseudomonadota</taxon>
        <taxon>Alphaproteobacteria</taxon>
        <taxon>Rhodobacterales</taxon>
        <taxon>Paracoccaceae</taxon>
        <taxon>Thioclava</taxon>
    </lineage>
</organism>
<evidence type="ECO:0000313" key="2">
    <source>
        <dbReference type="Proteomes" id="UP000027471"/>
    </source>
</evidence>
<reference evidence="1 2" key="1">
    <citation type="journal article" date="2015" name="Antonie Van Leeuwenhoek">
        <title>Thioclava indica sp. nov., isolated from surface seawater of the Indian Ocean.</title>
        <authorList>
            <person name="Liu Y."/>
            <person name="Lai Q."/>
            <person name="Du J."/>
            <person name="Xu H."/>
            <person name="Jiang L."/>
            <person name="Shao Z."/>
        </authorList>
    </citation>
    <scope>NUCLEOTIDE SEQUENCE [LARGE SCALE GENOMIC DNA]</scope>
    <source>
        <strain evidence="1 2">DT23-4</strain>
    </source>
</reference>
<name>A0A074JYI5_9RHOB</name>
<gene>
    <name evidence="1" type="ORF">DT23_03650</name>
</gene>
<keyword evidence="2" id="KW-1185">Reference proteome</keyword>
<protein>
    <submittedName>
        <fullName evidence="1">Uncharacterized protein</fullName>
    </submittedName>
</protein>
<evidence type="ECO:0000313" key="1">
    <source>
        <dbReference type="EMBL" id="KEO60598.1"/>
    </source>
</evidence>
<proteinExistence type="predicted"/>
<dbReference type="STRING" id="1353528.DT23_03650"/>
<accession>A0A074JYI5</accession>
<dbReference type="EMBL" id="AUNB01000018">
    <property type="protein sequence ID" value="KEO60598.1"/>
    <property type="molecule type" value="Genomic_DNA"/>
</dbReference>
<comment type="caution">
    <text evidence="1">The sequence shown here is derived from an EMBL/GenBank/DDBJ whole genome shotgun (WGS) entry which is preliminary data.</text>
</comment>
<dbReference type="Proteomes" id="UP000027471">
    <property type="component" value="Unassembled WGS sequence"/>
</dbReference>
<sequence>MALCVPLGKGQGASSAIGEIAESFPKSGRSLRGVRNAKARLHNKRRFGACHMTWHQVSSRVK</sequence>